<sequence>MKEYIDSGILEVFVMGAATDEEVRELMYMKAKYPEVDEALKQLETDMERIAGNMAIAPPPGIWDKIENEIDDLIRRDTYTAQPVKFRTDHGHNGYERTVPPDQFISIESESNHMRLHKSWRWVFAAVFVLGKIFLGFAIYFYLENRQTQQQLQELKTEIRELKKK</sequence>
<proteinExistence type="predicted"/>
<keyword evidence="1" id="KW-1133">Transmembrane helix</keyword>
<gene>
    <name evidence="2" type="ORF">DEO27_016655</name>
</gene>
<dbReference type="KEGG" id="mrub:DEO27_016655"/>
<keyword evidence="3" id="KW-1185">Reference proteome</keyword>
<name>A0A5C1I0B1_9SPHI</name>
<reference evidence="2" key="1">
    <citation type="submission" date="2019-08" db="EMBL/GenBank/DDBJ databases">
        <title>Comparative genome analysis confer to the adaptation heavy metal polluted environment.</title>
        <authorList>
            <person name="Li Y."/>
        </authorList>
    </citation>
    <scope>NUCLEOTIDE SEQUENCE [LARGE SCALE GENOMIC DNA]</scope>
    <source>
        <strain evidence="2">P1</strain>
    </source>
</reference>
<keyword evidence="1" id="KW-0472">Membrane</keyword>
<evidence type="ECO:0000313" key="2">
    <source>
        <dbReference type="EMBL" id="QEM11587.1"/>
    </source>
</evidence>
<accession>A0A5C1I0B1</accession>
<dbReference type="OrthoDB" id="952577at2"/>
<dbReference type="RefSeq" id="WP_112567870.1">
    <property type="nucleotide sequence ID" value="NZ_CP043450.1"/>
</dbReference>
<organism evidence="2 3">
    <name type="scientific">Mucilaginibacter rubeus</name>
    <dbReference type="NCBI Taxonomy" id="2027860"/>
    <lineage>
        <taxon>Bacteria</taxon>
        <taxon>Pseudomonadati</taxon>
        <taxon>Bacteroidota</taxon>
        <taxon>Sphingobacteriia</taxon>
        <taxon>Sphingobacteriales</taxon>
        <taxon>Sphingobacteriaceae</taxon>
        <taxon>Mucilaginibacter</taxon>
    </lineage>
</organism>
<dbReference type="Proteomes" id="UP000251402">
    <property type="component" value="Chromosome"/>
</dbReference>
<evidence type="ECO:0008006" key="4">
    <source>
        <dbReference type="Google" id="ProtNLM"/>
    </source>
</evidence>
<feature type="transmembrane region" description="Helical" evidence="1">
    <location>
        <begin position="122"/>
        <end position="143"/>
    </location>
</feature>
<keyword evidence="1" id="KW-0812">Transmembrane</keyword>
<evidence type="ECO:0000313" key="3">
    <source>
        <dbReference type="Proteomes" id="UP000251402"/>
    </source>
</evidence>
<protein>
    <recommendedName>
        <fullName evidence="4">Anti-sigma factor</fullName>
    </recommendedName>
</protein>
<dbReference type="AlphaFoldDB" id="A0A5C1I0B1"/>
<dbReference type="EMBL" id="CP043450">
    <property type="protein sequence ID" value="QEM11587.1"/>
    <property type="molecule type" value="Genomic_DNA"/>
</dbReference>
<evidence type="ECO:0000256" key="1">
    <source>
        <dbReference type="SAM" id="Phobius"/>
    </source>
</evidence>